<dbReference type="GO" id="GO:0071897">
    <property type="term" value="P:DNA biosynthetic process"/>
    <property type="evidence" value="ECO:0007669"/>
    <property type="project" value="UniProtKB-ARBA"/>
</dbReference>
<accession>A0A8X6X9B7</accession>
<dbReference type="SUPFAM" id="SSF56672">
    <property type="entry name" value="DNA/RNA polymerases"/>
    <property type="match status" value="1"/>
</dbReference>
<keyword evidence="2" id="KW-1185">Reference proteome</keyword>
<organism evidence="1 2">
    <name type="scientific">Trichonephila inaurata madagascariensis</name>
    <dbReference type="NCBI Taxonomy" id="2747483"/>
    <lineage>
        <taxon>Eukaryota</taxon>
        <taxon>Metazoa</taxon>
        <taxon>Ecdysozoa</taxon>
        <taxon>Arthropoda</taxon>
        <taxon>Chelicerata</taxon>
        <taxon>Arachnida</taxon>
        <taxon>Araneae</taxon>
        <taxon>Araneomorphae</taxon>
        <taxon>Entelegynae</taxon>
        <taxon>Araneoidea</taxon>
        <taxon>Nephilidae</taxon>
        <taxon>Trichonephila</taxon>
        <taxon>Trichonephila inaurata</taxon>
    </lineage>
</organism>
<dbReference type="InterPro" id="IPR043502">
    <property type="entry name" value="DNA/RNA_pol_sf"/>
</dbReference>
<evidence type="ECO:0000313" key="1">
    <source>
        <dbReference type="EMBL" id="GFY48567.1"/>
    </source>
</evidence>
<dbReference type="Proteomes" id="UP000886998">
    <property type="component" value="Unassembled WGS sequence"/>
</dbReference>
<sequence length="265" mass="30854">MDRAHTYTSERQLLNDFHVLVQDCQVLTTISMDLIYRVCLPVCFGCKCIPFYGIIHPYDLPGFKLDDVARMKLNETKVPVQSTGLWSWYTQPRVTAHLLQQNSAEKCYSILKPSPVDIQKYASMLFTINQTYQGALNYCIPEKAYENVSVRDFASMDPSALLSSNLCYGTCTIMTREEGRADVAQREASKWVMDAQECQWVNYEQLFISQKKMFCMLLNMAFWKLPEVPLDMCDIVLNEQRWKQFVQAELLFWHKSRAQGEPRNY</sequence>
<evidence type="ECO:0000313" key="2">
    <source>
        <dbReference type="Proteomes" id="UP000886998"/>
    </source>
</evidence>
<protein>
    <submittedName>
        <fullName evidence="1">DNA polymerase</fullName>
    </submittedName>
</protein>
<dbReference type="OrthoDB" id="6429540at2759"/>
<dbReference type="AlphaFoldDB" id="A0A8X6X9B7"/>
<gene>
    <name evidence="1" type="primary">AVEN_261814_1</name>
    <name evidence="1" type="ORF">TNIN_18441</name>
</gene>
<dbReference type="EMBL" id="BMAV01006534">
    <property type="protein sequence ID" value="GFY48567.1"/>
    <property type="molecule type" value="Genomic_DNA"/>
</dbReference>
<dbReference type="InterPro" id="IPR023211">
    <property type="entry name" value="DNA_pol_palm_dom_sf"/>
</dbReference>
<name>A0A8X6X9B7_9ARAC</name>
<proteinExistence type="predicted"/>
<reference evidence="1" key="1">
    <citation type="submission" date="2020-08" db="EMBL/GenBank/DDBJ databases">
        <title>Multicomponent nature underlies the extraordinary mechanical properties of spider dragline silk.</title>
        <authorList>
            <person name="Kono N."/>
            <person name="Nakamura H."/>
            <person name="Mori M."/>
            <person name="Yoshida Y."/>
            <person name="Ohtoshi R."/>
            <person name="Malay A.D."/>
            <person name="Moran D.A.P."/>
            <person name="Tomita M."/>
            <person name="Numata K."/>
            <person name="Arakawa K."/>
        </authorList>
    </citation>
    <scope>NUCLEOTIDE SEQUENCE</scope>
</reference>
<dbReference type="Gene3D" id="3.90.1600.10">
    <property type="entry name" value="Palm domain of DNA polymerase"/>
    <property type="match status" value="1"/>
</dbReference>
<comment type="caution">
    <text evidence="1">The sequence shown here is derived from an EMBL/GenBank/DDBJ whole genome shotgun (WGS) entry which is preliminary data.</text>
</comment>